<gene>
    <name evidence="2" type="ORF">PSUM_19535</name>
</gene>
<evidence type="ECO:0000256" key="1">
    <source>
        <dbReference type="SAM" id="MobiDB-lite"/>
    </source>
</evidence>
<reference evidence="2 3" key="1">
    <citation type="submission" date="2017-06" db="EMBL/GenBank/DDBJ databases">
        <authorList>
            <person name="Furmanczyk E.M."/>
        </authorList>
    </citation>
    <scope>NUCLEOTIDE SEQUENCE [LARGE SCALE GENOMIC DNA]</scope>
    <source>
        <strain evidence="2 3">DSM 16611</strain>
    </source>
</reference>
<evidence type="ECO:0000313" key="2">
    <source>
        <dbReference type="EMBL" id="OXR31815.1"/>
    </source>
</evidence>
<comment type="caution">
    <text evidence="2">The sequence shown here is derived from an EMBL/GenBank/DDBJ whole genome shotgun (WGS) entry which is preliminary data.</text>
</comment>
<name>A0ABX4DUH6_9PSED</name>
<sequence length="143" mass="16428">MTDNEQTIMMMVRQEDNFDGVELQLPLRGKGELHEHYMPFRSIEGLSVLYESVCEQMLDGEVVNQEDSKAMQVLMDTLIYSKDGEKLLKALRAYRSWQGKSIDRIFKGEAVMQKLASAGPDDKNLATLQRQSRRIKQSLKNKS</sequence>
<protein>
    <recommendedName>
        <fullName evidence="4">DNA primase</fullName>
    </recommendedName>
</protein>
<proteinExistence type="predicted"/>
<dbReference type="RefSeq" id="WP_083349823.1">
    <property type="nucleotide sequence ID" value="NZ_LT629767.1"/>
</dbReference>
<dbReference type="EMBL" id="NIWU01000003">
    <property type="protein sequence ID" value="OXR31815.1"/>
    <property type="molecule type" value="Genomic_DNA"/>
</dbReference>
<evidence type="ECO:0000313" key="3">
    <source>
        <dbReference type="Proteomes" id="UP000215455"/>
    </source>
</evidence>
<keyword evidence="3" id="KW-1185">Reference proteome</keyword>
<feature type="region of interest" description="Disordered" evidence="1">
    <location>
        <begin position="122"/>
        <end position="143"/>
    </location>
</feature>
<accession>A0ABX4DUH6</accession>
<organism evidence="2 3">
    <name type="scientific">Pseudomonas umsongensis</name>
    <dbReference type="NCBI Taxonomy" id="198618"/>
    <lineage>
        <taxon>Bacteria</taxon>
        <taxon>Pseudomonadati</taxon>
        <taxon>Pseudomonadota</taxon>
        <taxon>Gammaproteobacteria</taxon>
        <taxon>Pseudomonadales</taxon>
        <taxon>Pseudomonadaceae</taxon>
        <taxon>Pseudomonas</taxon>
    </lineage>
</organism>
<dbReference type="Proteomes" id="UP000215455">
    <property type="component" value="Unassembled WGS sequence"/>
</dbReference>
<evidence type="ECO:0008006" key="4">
    <source>
        <dbReference type="Google" id="ProtNLM"/>
    </source>
</evidence>
<feature type="compositionally biased region" description="Basic residues" evidence="1">
    <location>
        <begin position="131"/>
        <end position="143"/>
    </location>
</feature>